<protein>
    <submittedName>
        <fullName evidence="1">Uncharacterized protein</fullName>
    </submittedName>
</protein>
<name>A0A5B9MDE3_9BACT</name>
<evidence type="ECO:0000313" key="1">
    <source>
        <dbReference type="EMBL" id="QEF98803.1"/>
    </source>
</evidence>
<organism evidence="1 2">
    <name type="scientific">Stieleria maiorica</name>
    <dbReference type="NCBI Taxonomy" id="2795974"/>
    <lineage>
        <taxon>Bacteria</taxon>
        <taxon>Pseudomonadati</taxon>
        <taxon>Planctomycetota</taxon>
        <taxon>Planctomycetia</taxon>
        <taxon>Pirellulales</taxon>
        <taxon>Pirellulaceae</taxon>
        <taxon>Stieleria</taxon>
    </lineage>
</organism>
<proteinExistence type="predicted"/>
<gene>
    <name evidence="1" type="ORF">Mal15_28590</name>
</gene>
<dbReference type="EMBL" id="CP036264">
    <property type="protein sequence ID" value="QEF98803.1"/>
    <property type="molecule type" value="Genomic_DNA"/>
</dbReference>
<evidence type="ECO:0000313" key="2">
    <source>
        <dbReference type="Proteomes" id="UP000321353"/>
    </source>
</evidence>
<dbReference type="AlphaFoldDB" id="A0A5B9MDE3"/>
<dbReference type="KEGG" id="smam:Mal15_28590"/>
<keyword evidence="2" id="KW-1185">Reference proteome</keyword>
<dbReference type="Proteomes" id="UP000321353">
    <property type="component" value="Chromosome"/>
</dbReference>
<dbReference type="RefSeq" id="WP_147868292.1">
    <property type="nucleotide sequence ID" value="NZ_CP036264.1"/>
</dbReference>
<reference evidence="1 2" key="1">
    <citation type="submission" date="2019-02" db="EMBL/GenBank/DDBJ databases">
        <title>Planctomycetal bacteria perform biofilm scaping via a novel small molecule.</title>
        <authorList>
            <person name="Jeske O."/>
            <person name="Boedeker C."/>
            <person name="Wiegand S."/>
            <person name="Breitling P."/>
            <person name="Kallscheuer N."/>
            <person name="Jogler M."/>
            <person name="Rohde M."/>
            <person name="Petersen J."/>
            <person name="Medema M.H."/>
            <person name="Surup F."/>
            <person name="Jogler C."/>
        </authorList>
    </citation>
    <scope>NUCLEOTIDE SEQUENCE [LARGE SCALE GENOMIC DNA]</scope>
    <source>
        <strain evidence="1 2">Mal15</strain>
    </source>
</reference>
<accession>A0A5B9MDE3</accession>
<sequence length="213" mass="23619">MSDVFESRIELTHRLRRESPARWHEACEFRGAVRKKAKAEGFTRKAANDRAWKEMAHEFPPLTDAQIAAYPSVVWATLGLFPIQLPQLDADGEPKLAHIDFGIKIAIAMLHADSNRSMSARIQTTEIATGHLIASKAENELRQLIALALANPAGFLVGPALVKLRAVAGRLSDGVDRDLSDIDAKWVHSILRSLERMTTQNVFDVVRSDFAIS</sequence>